<reference evidence="2" key="2">
    <citation type="submission" date="2022-08" db="EMBL/GenBank/DDBJ databases">
        <authorList>
            <person name="Dong C."/>
        </authorList>
    </citation>
    <scope>NUCLEOTIDE SEQUENCE</scope>
    <source>
        <strain evidence="2">59MF3M-4</strain>
    </source>
</reference>
<sequence>MRAMAVYQLKGGVGKTTTAVNLAALAAREKIPTLLWDLDPQGAASWILGIDKGHKQDELWNSDEPINRYIQPSTIPRLDVLSADSSLRKFHQSLSGKKEARQRMAEVLDRLAEDYGLIIIDCPPMMTPQMEGVLRAVDRILVPVEPSVLSIRAYEQIRAQFDWAKKSQWLPFVTMIDRRKPAHLRWVKSGLEHFPEILRTFVAYSASAERMLELRSPIVEQQPTVPLARNYQALWKALKPKLNLC</sequence>
<reference evidence="2" key="1">
    <citation type="journal article" date="2022" name="Front. Microbiol.">
        <title>Genome-based taxonomic rearrangement of Oceanobacter-related bacteria including the description of Thalassolituus hydrocarbonoclasticus sp. nov. and Thalassolituus pacificus sp. nov. and emended description of the genus Thalassolituus.</title>
        <authorList>
            <person name="Dong C."/>
            <person name="Wei L."/>
            <person name="Wang J."/>
            <person name="Lai Q."/>
            <person name="Huang Z."/>
            <person name="Shao Z."/>
        </authorList>
    </citation>
    <scope>NUCLEOTIDE SEQUENCE</scope>
    <source>
        <strain evidence="2">59MF3M-4</strain>
    </source>
</reference>
<protein>
    <submittedName>
        <fullName evidence="2">ParA family protein</fullName>
    </submittedName>
</protein>
<dbReference type="Pfam" id="PF13614">
    <property type="entry name" value="AAA_31"/>
    <property type="match status" value="1"/>
</dbReference>
<dbReference type="InterPro" id="IPR027417">
    <property type="entry name" value="P-loop_NTPase"/>
</dbReference>
<dbReference type="SUPFAM" id="SSF52540">
    <property type="entry name" value="P-loop containing nucleoside triphosphate hydrolases"/>
    <property type="match status" value="1"/>
</dbReference>
<dbReference type="InterPro" id="IPR050678">
    <property type="entry name" value="DNA_Partitioning_ATPase"/>
</dbReference>
<dbReference type="InterPro" id="IPR025669">
    <property type="entry name" value="AAA_dom"/>
</dbReference>
<evidence type="ECO:0000259" key="1">
    <source>
        <dbReference type="Pfam" id="PF13614"/>
    </source>
</evidence>
<dbReference type="RefSeq" id="WP_260975338.1">
    <property type="nucleotide sequence ID" value="NZ_JAOANI010000014.1"/>
</dbReference>
<feature type="domain" description="AAA" evidence="1">
    <location>
        <begin position="1"/>
        <end position="165"/>
    </location>
</feature>
<dbReference type="PANTHER" id="PTHR13696">
    <property type="entry name" value="P-LOOP CONTAINING NUCLEOSIDE TRIPHOSPHATE HYDROLASE"/>
    <property type="match status" value="1"/>
</dbReference>
<accession>A0A9X2WEV2</accession>
<dbReference type="PANTHER" id="PTHR13696:SF52">
    <property type="entry name" value="PARA FAMILY PROTEIN CT_582"/>
    <property type="match status" value="1"/>
</dbReference>
<dbReference type="Proteomes" id="UP001147830">
    <property type="component" value="Unassembled WGS sequence"/>
</dbReference>
<name>A0A9X2WEV2_9GAMM</name>
<evidence type="ECO:0000313" key="2">
    <source>
        <dbReference type="EMBL" id="MCT7358422.1"/>
    </source>
</evidence>
<dbReference type="EMBL" id="JAOANI010000014">
    <property type="protein sequence ID" value="MCT7358422.1"/>
    <property type="molecule type" value="Genomic_DNA"/>
</dbReference>
<evidence type="ECO:0000313" key="3">
    <source>
        <dbReference type="Proteomes" id="UP001147830"/>
    </source>
</evidence>
<keyword evidence="3" id="KW-1185">Reference proteome</keyword>
<gene>
    <name evidence="2" type="ORF">NYR02_05220</name>
</gene>
<proteinExistence type="predicted"/>
<dbReference type="CDD" id="cd02042">
    <property type="entry name" value="ParAB_family"/>
    <property type="match status" value="1"/>
</dbReference>
<comment type="caution">
    <text evidence="2">The sequence shown here is derived from an EMBL/GenBank/DDBJ whole genome shotgun (WGS) entry which is preliminary data.</text>
</comment>
<dbReference type="Gene3D" id="3.40.50.300">
    <property type="entry name" value="P-loop containing nucleotide triphosphate hydrolases"/>
    <property type="match status" value="1"/>
</dbReference>
<organism evidence="2 3">
    <name type="scientific">Thalassolituus pacificus</name>
    <dbReference type="NCBI Taxonomy" id="2975440"/>
    <lineage>
        <taxon>Bacteria</taxon>
        <taxon>Pseudomonadati</taxon>
        <taxon>Pseudomonadota</taxon>
        <taxon>Gammaproteobacteria</taxon>
        <taxon>Oceanospirillales</taxon>
        <taxon>Oceanospirillaceae</taxon>
        <taxon>Thalassolituus</taxon>
    </lineage>
</organism>
<dbReference type="AlphaFoldDB" id="A0A9X2WEV2"/>